<feature type="compositionally biased region" description="Low complexity" evidence="1">
    <location>
        <begin position="67"/>
        <end position="77"/>
    </location>
</feature>
<evidence type="ECO:0000313" key="3">
    <source>
        <dbReference type="Proteomes" id="UP001320245"/>
    </source>
</evidence>
<feature type="region of interest" description="Disordered" evidence="1">
    <location>
        <begin position="504"/>
        <end position="531"/>
    </location>
</feature>
<comment type="caution">
    <text evidence="2">The sequence shown here is derived from an EMBL/GenBank/DDBJ whole genome shotgun (WGS) entry which is preliminary data.</text>
</comment>
<gene>
    <name evidence="2" type="ORF">SLS53_001127</name>
</gene>
<protein>
    <submittedName>
        <fullName evidence="2">Uncharacterized protein</fullName>
    </submittedName>
</protein>
<feature type="region of interest" description="Disordered" evidence="1">
    <location>
        <begin position="371"/>
        <end position="403"/>
    </location>
</feature>
<reference evidence="2 3" key="1">
    <citation type="journal article" date="2023" name="PLoS ONE">
        <title>Cytospora paraplurivora sp. nov. isolated from orchards with fruit tree decline syndrome in Ontario, Canada.</title>
        <authorList>
            <person name="Ilyukhin E."/>
            <person name="Nguyen H.D.T."/>
            <person name="Castle A.J."/>
            <person name="Ellouze W."/>
        </authorList>
    </citation>
    <scope>NUCLEOTIDE SEQUENCE [LARGE SCALE GENOMIC DNA]</scope>
    <source>
        <strain evidence="2 3">FDS-564</strain>
    </source>
</reference>
<accession>A0AAN9YKT4</accession>
<dbReference type="Proteomes" id="UP001320245">
    <property type="component" value="Unassembled WGS sequence"/>
</dbReference>
<feature type="compositionally biased region" description="Polar residues" evidence="1">
    <location>
        <begin position="209"/>
        <end position="220"/>
    </location>
</feature>
<proteinExistence type="predicted"/>
<name>A0AAN9YKT4_9PEZI</name>
<feature type="compositionally biased region" description="Polar residues" evidence="1">
    <location>
        <begin position="141"/>
        <end position="153"/>
    </location>
</feature>
<feature type="compositionally biased region" description="Polar residues" evidence="1">
    <location>
        <begin position="36"/>
        <end position="49"/>
    </location>
</feature>
<dbReference type="AlphaFoldDB" id="A0AAN9YKT4"/>
<evidence type="ECO:0000256" key="1">
    <source>
        <dbReference type="SAM" id="MobiDB-lite"/>
    </source>
</evidence>
<evidence type="ECO:0000313" key="2">
    <source>
        <dbReference type="EMBL" id="KAK7747876.1"/>
    </source>
</evidence>
<feature type="region of interest" description="Disordered" evidence="1">
    <location>
        <begin position="16"/>
        <end position="176"/>
    </location>
</feature>
<sequence length="531" mass="58256">MLGKLHLHVPRRVKPTAIESLDGSGSDHITPAREPSGNTAPQLHWTSGLNKPDHGHLKVPVAIYGPSQARSSGTSFRSSRKSDEAGRLRGFSSSKEGDDTAQMWKRALRAETESRSPRGSTSFNVPVAPTPPRAFSDFKQVPTTPQPSANESLGASPPGVRSPTCERRSSQDDETNFQETLMRSTMILREWAHQLDNQEEEARERSRNDAPTISHTTQVSKIPPKSWARFPSHTRDERNAAAGEADMVRSKDFAIEGISAAGDISWATDKIHGGLPPQHGIGRSFSDKFAQSFKARLGKLIPGRSTTPSKKKSMQGGRRSSIQIGGDLEYPELELLPTANRYKELRALEREIDEMKGVKSRRHLSSDNFVTRHDRPSLTEQMSSALQQHDGGSDARLSKTSGSTSFIEGTANMVRIRSPDTPVTQIQYPDAVHAKDVSGSSVERYATPFSHLTPSECGQSQGATPEIETCYRLPLTTKSPSSVKSKASMVRRASLHLTPDPILPLDQLGTSQRRHRLQRRSAPMTVARGSA</sequence>
<feature type="compositionally biased region" description="Polar residues" evidence="1">
    <location>
        <begin position="378"/>
        <end position="387"/>
    </location>
</feature>
<dbReference type="EMBL" id="JAJSPL020000003">
    <property type="protein sequence ID" value="KAK7747876.1"/>
    <property type="molecule type" value="Genomic_DNA"/>
</dbReference>
<feature type="region of interest" description="Disordered" evidence="1">
    <location>
        <begin position="301"/>
        <end position="322"/>
    </location>
</feature>
<organism evidence="2 3">
    <name type="scientific">Cytospora paraplurivora</name>
    <dbReference type="NCBI Taxonomy" id="2898453"/>
    <lineage>
        <taxon>Eukaryota</taxon>
        <taxon>Fungi</taxon>
        <taxon>Dikarya</taxon>
        <taxon>Ascomycota</taxon>
        <taxon>Pezizomycotina</taxon>
        <taxon>Sordariomycetes</taxon>
        <taxon>Sordariomycetidae</taxon>
        <taxon>Diaporthales</taxon>
        <taxon>Cytosporaceae</taxon>
        <taxon>Cytospora</taxon>
    </lineage>
</organism>
<keyword evidence="3" id="KW-1185">Reference proteome</keyword>
<feature type="region of interest" description="Disordered" evidence="1">
    <location>
        <begin position="196"/>
        <end position="226"/>
    </location>
</feature>